<dbReference type="OrthoDB" id="6132459at2759"/>
<dbReference type="SMART" id="SM00409">
    <property type="entry name" value="IG"/>
    <property type="match status" value="2"/>
</dbReference>
<evidence type="ECO:0000256" key="11">
    <source>
        <dbReference type="ARBA" id="ARBA00023170"/>
    </source>
</evidence>
<dbReference type="STRING" id="29139.ENSVURP00010027601"/>
<keyword evidence="4 16" id="KW-0732">Signal</keyword>
<gene>
    <name evidence="19" type="primary">IL1RL2</name>
</gene>
<dbReference type="InterPro" id="IPR015621">
    <property type="entry name" value="IL-1_rcpt_fam"/>
</dbReference>
<dbReference type="AlphaFoldDB" id="A0A4X2M106"/>
<dbReference type="Ensembl" id="ENSVURT00010031441.1">
    <property type="protein sequence ID" value="ENSVURP00010027601.1"/>
    <property type="gene ID" value="ENSVURG00010021125.1"/>
</dbReference>
<dbReference type="Gene3D" id="3.40.50.10140">
    <property type="entry name" value="Toll/interleukin-1 receptor homology (TIR) domain"/>
    <property type="match status" value="1"/>
</dbReference>
<dbReference type="SUPFAM" id="SSF48726">
    <property type="entry name" value="Immunoglobulin"/>
    <property type="match status" value="2"/>
</dbReference>
<dbReference type="InterPro" id="IPR035897">
    <property type="entry name" value="Toll_tir_struct_dom_sf"/>
</dbReference>
<evidence type="ECO:0000256" key="4">
    <source>
        <dbReference type="ARBA" id="ARBA00022729"/>
    </source>
</evidence>
<keyword evidence="13" id="KW-0395">Inflammatory response</keyword>
<evidence type="ECO:0000259" key="17">
    <source>
        <dbReference type="PROSITE" id="PS50104"/>
    </source>
</evidence>
<evidence type="ECO:0000256" key="10">
    <source>
        <dbReference type="ARBA" id="ARBA00023157"/>
    </source>
</evidence>
<reference evidence="19" key="2">
    <citation type="submission" date="2025-08" db="UniProtKB">
        <authorList>
            <consortium name="Ensembl"/>
        </authorList>
    </citation>
    <scope>IDENTIFICATION</scope>
</reference>
<dbReference type="GO" id="GO:0050727">
    <property type="term" value="P:regulation of inflammatory response"/>
    <property type="evidence" value="ECO:0007669"/>
    <property type="project" value="TreeGrafter"/>
</dbReference>
<feature type="signal peptide" evidence="16">
    <location>
        <begin position="1"/>
        <end position="21"/>
    </location>
</feature>
<dbReference type="InterPro" id="IPR007110">
    <property type="entry name" value="Ig-like_dom"/>
</dbReference>
<keyword evidence="10" id="KW-1015">Disulfide bond</keyword>
<dbReference type="InterPro" id="IPR036179">
    <property type="entry name" value="Ig-like_dom_sf"/>
</dbReference>
<dbReference type="Pfam" id="PF01582">
    <property type="entry name" value="TIR"/>
    <property type="match status" value="1"/>
</dbReference>
<proteinExistence type="inferred from homology"/>
<dbReference type="InterPro" id="IPR003599">
    <property type="entry name" value="Ig_sub"/>
</dbReference>
<comment type="subcellular location">
    <subcellularLocation>
        <location evidence="1">Membrane</location>
        <topology evidence="1">Single-pass type I membrane protein</topology>
    </subcellularLocation>
</comment>
<dbReference type="FunFam" id="2.60.40.10:FF:000188">
    <property type="entry name" value="Interleukin-1 receptor accessory protein-like 1"/>
    <property type="match status" value="1"/>
</dbReference>
<evidence type="ECO:0000256" key="8">
    <source>
        <dbReference type="ARBA" id="ARBA00023027"/>
    </source>
</evidence>
<keyword evidence="7 15" id="KW-1133">Transmembrane helix</keyword>
<dbReference type="GO" id="GO:0016787">
    <property type="term" value="F:hydrolase activity"/>
    <property type="evidence" value="ECO:0007669"/>
    <property type="project" value="UniProtKB-KW"/>
</dbReference>
<organism evidence="19 20">
    <name type="scientific">Vombatus ursinus</name>
    <name type="common">Common wombat</name>
    <dbReference type="NCBI Taxonomy" id="29139"/>
    <lineage>
        <taxon>Eukaryota</taxon>
        <taxon>Metazoa</taxon>
        <taxon>Chordata</taxon>
        <taxon>Craniata</taxon>
        <taxon>Vertebrata</taxon>
        <taxon>Euteleostomi</taxon>
        <taxon>Mammalia</taxon>
        <taxon>Metatheria</taxon>
        <taxon>Diprotodontia</taxon>
        <taxon>Vombatidae</taxon>
        <taxon>Vombatus</taxon>
    </lineage>
</organism>
<dbReference type="RefSeq" id="XP_027691111.1">
    <property type="nucleotide sequence ID" value="XM_027835310.1"/>
</dbReference>
<dbReference type="InterPro" id="IPR004074">
    <property type="entry name" value="IL-1_rcpt_I/II-typ"/>
</dbReference>
<evidence type="ECO:0000256" key="9">
    <source>
        <dbReference type="ARBA" id="ARBA00023136"/>
    </source>
</evidence>
<keyword evidence="12" id="KW-0325">Glycoprotein</keyword>
<dbReference type="Gene3D" id="2.60.40.10">
    <property type="entry name" value="Immunoglobulins"/>
    <property type="match status" value="3"/>
</dbReference>
<reference evidence="20" key="1">
    <citation type="submission" date="2018-12" db="EMBL/GenBank/DDBJ databases">
        <authorList>
            <person name="Yazar S."/>
        </authorList>
    </citation>
    <scope>NUCLEOTIDE SEQUENCE [LARGE SCALE GENOMIC DNA]</scope>
</reference>
<dbReference type="GO" id="GO:0016020">
    <property type="term" value="C:membrane"/>
    <property type="evidence" value="ECO:0007669"/>
    <property type="project" value="UniProtKB-SubCell"/>
</dbReference>
<evidence type="ECO:0000313" key="20">
    <source>
        <dbReference type="Proteomes" id="UP000314987"/>
    </source>
</evidence>
<reference evidence="19" key="3">
    <citation type="submission" date="2025-09" db="UniProtKB">
        <authorList>
            <consortium name="Ensembl"/>
        </authorList>
    </citation>
    <scope>IDENTIFICATION</scope>
</reference>
<dbReference type="GeneTree" id="ENSGT01090000259985"/>
<keyword evidence="14" id="KW-0393">Immunoglobulin domain</keyword>
<keyword evidence="3 15" id="KW-0812">Transmembrane</keyword>
<evidence type="ECO:0000313" key="19">
    <source>
        <dbReference type="Ensembl" id="ENSVURP00010027601.1"/>
    </source>
</evidence>
<evidence type="ECO:0000256" key="1">
    <source>
        <dbReference type="ARBA" id="ARBA00004479"/>
    </source>
</evidence>
<dbReference type="GeneID" id="114022872"/>
<keyword evidence="5" id="KW-0677">Repeat</keyword>
<dbReference type="GO" id="GO:0006954">
    <property type="term" value="P:inflammatory response"/>
    <property type="evidence" value="ECO:0007669"/>
    <property type="project" value="UniProtKB-KW"/>
</dbReference>
<name>A0A4X2M106_VOMUR</name>
<comment type="similarity">
    <text evidence="2">Belongs to the interleukin-1 receptor family.</text>
</comment>
<dbReference type="CTD" id="8808"/>
<feature type="domain" description="Ig-like" evidence="18">
    <location>
        <begin position="143"/>
        <end position="201"/>
    </location>
</feature>
<accession>A0A4X2M106</accession>
<keyword evidence="20" id="KW-1185">Reference proteome</keyword>
<evidence type="ECO:0008006" key="21">
    <source>
        <dbReference type="Google" id="ProtNLM"/>
    </source>
</evidence>
<feature type="chain" id="PRO_5021388923" description="Interleukin 1 receptor like 2" evidence="16">
    <location>
        <begin position="22"/>
        <end position="551"/>
    </location>
</feature>
<dbReference type="RefSeq" id="XP_027691115.1">
    <property type="nucleotide sequence ID" value="XM_027835314.1"/>
</dbReference>
<dbReference type="InterPro" id="IPR013783">
    <property type="entry name" value="Ig-like_fold"/>
</dbReference>
<dbReference type="Proteomes" id="UP000314987">
    <property type="component" value="Unassembled WGS sequence"/>
</dbReference>
<evidence type="ECO:0000256" key="13">
    <source>
        <dbReference type="ARBA" id="ARBA00023198"/>
    </source>
</evidence>
<evidence type="ECO:0000256" key="7">
    <source>
        <dbReference type="ARBA" id="ARBA00022989"/>
    </source>
</evidence>
<dbReference type="PRINTS" id="PR01538">
    <property type="entry name" value="INTRLEUKN1R1"/>
</dbReference>
<dbReference type="SMART" id="SM00255">
    <property type="entry name" value="TIR"/>
    <property type="match status" value="1"/>
</dbReference>
<evidence type="ECO:0000256" key="14">
    <source>
        <dbReference type="ARBA" id="ARBA00023319"/>
    </source>
</evidence>
<dbReference type="PRINTS" id="PR01536">
    <property type="entry name" value="INTRLKN1R12F"/>
</dbReference>
<dbReference type="PROSITE" id="PS50835">
    <property type="entry name" value="IG_LIKE"/>
    <property type="match status" value="1"/>
</dbReference>
<evidence type="ECO:0000256" key="5">
    <source>
        <dbReference type="ARBA" id="ARBA00022737"/>
    </source>
</evidence>
<dbReference type="InterPro" id="IPR004076">
    <property type="entry name" value="IL-1_rcpt_I-typ"/>
</dbReference>
<dbReference type="OMA" id="CHLNFPQ"/>
<keyword evidence="11" id="KW-0675">Receptor</keyword>
<dbReference type="InterPro" id="IPR000157">
    <property type="entry name" value="TIR_dom"/>
</dbReference>
<evidence type="ECO:0000256" key="16">
    <source>
        <dbReference type="SAM" id="SignalP"/>
    </source>
</evidence>
<dbReference type="PRINTS" id="PR01537">
    <property type="entry name" value="INTRLKN1R1F"/>
</dbReference>
<protein>
    <recommendedName>
        <fullName evidence="21">Interleukin 1 receptor like 2</fullName>
    </recommendedName>
</protein>
<dbReference type="PANTHER" id="PTHR11890">
    <property type="entry name" value="INTERLEUKIN-1 RECEPTOR FAMILY MEMBER"/>
    <property type="match status" value="1"/>
</dbReference>
<evidence type="ECO:0000256" key="12">
    <source>
        <dbReference type="ARBA" id="ARBA00023180"/>
    </source>
</evidence>
<dbReference type="PANTHER" id="PTHR11890:SF9">
    <property type="entry name" value="INTERLEUKIN-1 RECEPTOR-LIKE 2"/>
    <property type="match status" value="1"/>
</dbReference>
<keyword evidence="6" id="KW-0378">Hydrolase</keyword>
<dbReference type="FunFam" id="3.40.50.10140:FF:000002">
    <property type="entry name" value="Interleukin 1 receptor accessory protein"/>
    <property type="match status" value="1"/>
</dbReference>
<evidence type="ECO:0000259" key="18">
    <source>
        <dbReference type="PROSITE" id="PS50835"/>
    </source>
</evidence>
<dbReference type="GO" id="GO:0004909">
    <property type="term" value="F:interleukin-1, type I, activating receptor activity"/>
    <property type="evidence" value="ECO:0007669"/>
    <property type="project" value="InterPro"/>
</dbReference>
<evidence type="ECO:0000256" key="15">
    <source>
        <dbReference type="SAM" id="Phobius"/>
    </source>
</evidence>
<keyword evidence="8" id="KW-0520">NAD</keyword>
<sequence>MVILSWLLSGFILAFLHFARSEKCKVSTESQHFVAGQPFALSYTIIEVKNNHGNVTCYKNSSETPITLDRNSRVHQYLGWILFLPLTLEDSGIYQFVIRDLGSCQKIFVNLTVQNRSSGWCGDSNKDLAGLADNHNQQTLYLGTTSILVCHIVTLPNSTLSPTQWYKECKPIGDKKKYISRHLALYIENTSTEDAAKYLCRTKLTYMGKHYDILNRISTTLLNKIGGRKEPEIIYPRNNSIEVQLGSPLIVDCNIKDGKENLNHRSWSVNGTLVDFLNSTRIKEGIESNVSCGEKYYFYTVNISFLEVRQEDYNRPFICMSGSSAAFIMFKHPAPNVQGYLIGGPIVVLCVIVFVMCTYHIVKVDIVLWYRSTFHSTLSKEDGKLYDAYVLYPKPKIESQNQEMNILVLKILPEVLERQCGYRLFIFGRDDLPGQAVVNVIDENIKLSRRLIIILVSESSSYGLLKNMSEEQITIYNALIHDGMKVILIELEKILDYTDMPESIKYLKQKYGVLQWRGGYTEGLQSAKTKFWKNVRYHMPPKQYPSSLDSY</sequence>
<feature type="domain" description="TIR" evidence="17">
    <location>
        <begin position="384"/>
        <end position="539"/>
    </location>
</feature>
<keyword evidence="9 15" id="KW-0472">Membrane</keyword>
<evidence type="ECO:0000256" key="2">
    <source>
        <dbReference type="ARBA" id="ARBA00009752"/>
    </source>
</evidence>
<dbReference type="SUPFAM" id="SSF52200">
    <property type="entry name" value="Toll/Interleukin receptor TIR domain"/>
    <property type="match status" value="1"/>
</dbReference>
<feature type="transmembrane region" description="Helical" evidence="15">
    <location>
        <begin position="340"/>
        <end position="362"/>
    </location>
</feature>
<dbReference type="FunFam" id="2.60.40.10:FF:001302">
    <property type="entry name" value="Interleukin 1 receptor like 2"/>
    <property type="match status" value="1"/>
</dbReference>
<evidence type="ECO:0000256" key="6">
    <source>
        <dbReference type="ARBA" id="ARBA00022801"/>
    </source>
</evidence>
<evidence type="ECO:0000256" key="3">
    <source>
        <dbReference type="ARBA" id="ARBA00022692"/>
    </source>
</evidence>
<dbReference type="PROSITE" id="PS50104">
    <property type="entry name" value="TIR"/>
    <property type="match status" value="1"/>
</dbReference>